<dbReference type="PANTHER" id="PTHR46825:SF9">
    <property type="entry name" value="BETA-LACTAMASE-RELATED DOMAIN-CONTAINING PROTEIN"/>
    <property type="match status" value="1"/>
</dbReference>
<proteinExistence type="predicted"/>
<dbReference type="Gene3D" id="3.40.710.10">
    <property type="entry name" value="DD-peptidase/beta-lactamase superfamily"/>
    <property type="match status" value="2"/>
</dbReference>
<comment type="caution">
    <text evidence="2">The sequence shown here is derived from an EMBL/GenBank/DDBJ whole genome shotgun (WGS) entry which is preliminary data.</text>
</comment>
<dbReference type="InterPro" id="IPR050491">
    <property type="entry name" value="AmpC-like"/>
</dbReference>
<dbReference type="InterPro" id="IPR001466">
    <property type="entry name" value="Beta-lactam-related"/>
</dbReference>
<protein>
    <recommendedName>
        <fullName evidence="1">Beta-lactamase-related domain-containing protein</fullName>
    </recommendedName>
</protein>
<reference evidence="2" key="1">
    <citation type="submission" date="2024-02" db="EMBL/GenBank/DDBJ databases">
        <authorList>
            <consortium name="ELIXIR-Norway"/>
            <consortium name="Elixir Norway"/>
        </authorList>
    </citation>
    <scope>NUCLEOTIDE SEQUENCE</scope>
</reference>
<evidence type="ECO:0000259" key="1">
    <source>
        <dbReference type="Pfam" id="PF00144"/>
    </source>
</evidence>
<feature type="domain" description="Beta-lactamase-related" evidence="1">
    <location>
        <begin position="3"/>
        <end position="154"/>
    </location>
</feature>
<keyword evidence="3" id="KW-1185">Reference proteome</keyword>
<accession>A0ABP0VIN6</accession>
<dbReference type="PANTHER" id="PTHR46825">
    <property type="entry name" value="D-ALANYL-D-ALANINE-CARBOXYPEPTIDASE/ENDOPEPTIDASE AMPH"/>
    <property type="match status" value="1"/>
</dbReference>
<evidence type="ECO:0000313" key="3">
    <source>
        <dbReference type="Proteomes" id="UP001497444"/>
    </source>
</evidence>
<feature type="domain" description="Beta-lactamase-related" evidence="1">
    <location>
        <begin position="162"/>
        <end position="251"/>
    </location>
</feature>
<dbReference type="EMBL" id="CAXAQS010001004">
    <property type="protein sequence ID" value="CAK9254273.1"/>
    <property type="molecule type" value="Genomic_DNA"/>
</dbReference>
<sequence>MGSVCISMNGKMLYSHTTGYSSMEGTHAVSANENTKYRIASITKMFTAAIIFQLIQEGKLDYSNTLDQFLPGLPGASKITIAMMMSHRSGLHNILDDPDYPNWKSQPKTKEEVLKMINRYPLDFAPDSKAAYSNTNYILLGYIIEEKCGKPYSEKQVEADMSILAGAGALLSTPDDLNKFIQGLYAHKLFKSRYLLHMQSITDGFGMGMTEFVYGEHKAYGHTGSIDGFNSQLEYFPDDKLAIAYCSNGLSIPIADVLNEVHSIVYQALEEYK</sequence>
<organism evidence="2 3">
    <name type="scientific">Sphagnum jensenii</name>
    <dbReference type="NCBI Taxonomy" id="128206"/>
    <lineage>
        <taxon>Eukaryota</taxon>
        <taxon>Viridiplantae</taxon>
        <taxon>Streptophyta</taxon>
        <taxon>Embryophyta</taxon>
        <taxon>Bryophyta</taxon>
        <taxon>Sphagnophytina</taxon>
        <taxon>Sphagnopsida</taxon>
        <taxon>Sphagnales</taxon>
        <taxon>Sphagnaceae</taxon>
        <taxon>Sphagnum</taxon>
    </lineage>
</organism>
<evidence type="ECO:0000313" key="2">
    <source>
        <dbReference type="EMBL" id="CAK9254273.1"/>
    </source>
</evidence>
<name>A0ABP0VIN6_9BRYO</name>
<gene>
    <name evidence="2" type="ORF">CSSPJE1EN1_LOCUS29651</name>
</gene>
<dbReference type="Pfam" id="PF00144">
    <property type="entry name" value="Beta-lactamase"/>
    <property type="match status" value="2"/>
</dbReference>
<dbReference type="SUPFAM" id="SSF56601">
    <property type="entry name" value="beta-lactamase/transpeptidase-like"/>
    <property type="match status" value="1"/>
</dbReference>
<dbReference type="Proteomes" id="UP001497444">
    <property type="component" value="Unassembled WGS sequence"/>
</dbReference>
<dbReference type="InterPro" id="IPR012338">
    <property type="entry name" value="Beta-lactam/transpept-like"/>
</dbReference>